<comment type="caution">
    <text evidence="2">The sequence shown here is derived from an EMBL/GenBank/DDBJ whole genome shotgun (WGS) entry which is preliminary data.</text>
</comment>
<protein>
    <submittedName>
        <fullName evidence="2">Uncharacterized protein</fullName>
    </submittedName>
</protein>
<dbReference type="EMBL" id="JAFIMR010000012">
    <property type="protein sequence ID" value="KAI1871783.1"/>
    <property type="molecule type" value="Genomic_DNA"/>
</dbReference>
<gene>
    <name evidence="2" type="ORF">JX265_005769</name>
</gene>
<organism evidence="2 3">
    <name type="scientific">Neoarthrinium moseri</name>
    <dbReference type="NCBI Taxonomy" id="1658444"/>
    <lineage>
        <taxon>Eukaryota</taxon>
        <taxon>Fungi</taxon>
        <taxon>Dikarya</taxon>
        <taxon>Ascomycota</taxon>
        <taxon>Pezizomycotina</taxon>
        <taxon>Sordariomycetes</taxon>
        <taxon>Xylariomycetidae</taxon>
        <taxon>Amphisphaeriales</taxon>
        <taxon>Apiosporaceae</taxon>
        <taxon>Neoarthrinium</taxon>
    </lineage>
</organism>
<evidence type="ECO:0000313" key="3">
    <source>
        <dbReference type="Proteomes" id="UP000829685"/>
    </source>
</evidence>
<keyword evidence="1" id="KW-0175">Coiled coil</keyword>
<accession>A0A9P9WNN1</accession>
<keyword evidence="3" id="KW-1185">Reference proteome</keyword>
<reference evidence="2" key="1">
    <citation type="submission" date="2021-03" db="EMBL/GenBank/DDBJ databases">
        <title>Revisited historic fungal species revealed as producer of novel bioactive compounds through whole genome sequencing and comparative genomics.</title>
        <authorList>
            <person name="Vignolle G.A."/>
            <person name="Hochenegger N."/>
            <person name="Mach R.L."/>
            <person name="Mach-Aigner A.R."/>
            <person name="Javad Rahimi M."/>
            <person name="Salim K.A."/>
            <person name="Chan C.M."/>
            <person name="Lim L.B.L."/>
            <person name="Cai F."/>
            <person name="Druzhinina I.S."/>
            <person name="U'Ren J.M."/>
            <person name="Derntl C."/>
        </authorList>
    </citation>
    <scope>NUCLEOTIDE SEQUENCE</scope>
    <source>
        <strain evidence="2">TUCIM 5799</strain>
    </source>
</reference>
<evidence type="ECO:0000313" key="2">
    <source>
        <dbReference type="EMBL" id="KAI1871783.1"/>
    </source>
</evidence>
<dbReference type="AlphaFoldDB" id="A0A9P9WNN1"/>
<name>A0A9P9WNN1_9PEZI</name>
<dbReference type="Proteomes" id="UP000829685">
    <property type="component" value="Unassembled WGS sequence"/>
</dbReference>
<proteinExistence type="predicted"/>
<feature type="coiled-coil region" evidence="1">
    <location>
        <begin position="4"/>
        <end position="73"/>
    </location>
</feature>
<sequence>MNEVEILKTELAREKKLNARLLTKLKQKDGSIKKQRAAIDRLEQECVGQDDTIDSLKHQILALDKEKHQLQGRFTKFEDKARTRAVRLWKQVIHVIDAMQSTRAPLKEVARLEGFLAAGAELGKEWEDARGFLEDSLTDERKELRVMSELAKELYVDVLNVRIEE</sequence>
<evidence type="ECO:0000256" key="1">
    <source>
        <dbReference type="SAM" id="Coils"/>
    </source>
</evidence>